<gene>
    <name evidence="2" type="ORF">ACFQ08_27475</name>
</gene>
<name>A0ABW3DZ10_9ACTN</name>
<sequence length="41" mass="4342">MIVNTRYGAVEGLTEGDVTAFRGVPFAASPVGGLRWRPPVP</sequence>
<evidence type="ECO:0000313" key="2">
    <source>
        <dbReference type="EMBL" id="MFD0888297.1"/>
    </source>
</evidence>
<keyword evidence="3" id="KW-1185">Reference proteome</keyword>
<reference evidence="3" key="1">
    <citation type="journal article" date="2019" name="Int. J. Syst. Evol. Microbiol.">
        <title>The Global Catalogue of Microorganisms (GCM) 10K type strain sequencing project: providing services to taxonomists for standard genome sequencing and annotation.</title>
        <authorList>
            <consortium name="The Broad Institute Genomics Platform"/>
            <consortium name="The Broad Institute Genome Sequencing Center for Infectious Disease"/>
            <person name="Wu L."/>
            <person name="Ma J."/>
        </authorList>
    </citation>
    <scope>NUCLEOTIDE SEQUENCE [LARGE SCALE GENOMIC DNA]</scope>
    <source>
        <strain evidence="3">CCUG 62974</strain>
    </source>
</reference>
<protein>
    <submittedName>
        <fullName evidence="2">Carboxylesterase family protein</fullName>
    </submittedName>
</protein>
<organism evidence="2 3">
    <name type="scientific">Streptosporangium algeriense</name>
    <dbReference type="NCBI Taxonomy" id="1682748"/>
    <lineage>
        <taxon>Bacteria</taxon>
        <taxon>Bacillati</taxon>
        <taxon>Actinomycetota</taxon>
        <taxon>Actinomycetes</taxon>
        <taxon>Streptosporangiales</taxon>
        <taxon>Streptosporangiaceae</taxon>
        <taxon>Streptosporangium</taxon>
    </lineage>
</organism>
<dbReference type="InterPro" id="IPR029058">
    <property type="entry name" value="AB_hydrolase_fold"/>
</dbReference>
<feature type="domain" description="Carboxylesterase type B" evidence="1">
    <location>
        <begin position="2"/>
        <end position="41"/>
    </location>
</feature>
<feature type="non-terminal residue" evidence="2">
    <location>
        <position position="41"/>
    </location>
</feature>
<comment type="caution">
    <text evidence="2">The sequence shown here is derived from an EMBL/GenBank/DDBJ whole genome shotgun (WGS) entry which is preliminary data.</text>
</comment>
<dbReference type="SUPFAM" id="SSF53474">
    <property type="entry name" value="alpha/beta-Hydrolases"/>
    <property type="match status" value="1"/>
</dbReference>
<dbReference type="Pfam" id="PF00135">
    <property type="entry name" value="COesterase"/>
    <property type="match status" value="1"/>
</dbReference>
<dbReference type="InterPro" id="IPR002018">
    <property type="entry name" value="CarbesteraseB"/>
</dbReference>
<accession>A0ABW3DZ10</accession>
<evidence type="ECO:0000259" key="1">
    <source>
        <dbReference type="Pfam" id="PF00135"/>
    </source>
</evidence>
<dbReference type="Proteomes" id="UP001597024">
    <property type="component" value="Unassembled WGS sequence"/>
</dbReference>
<dbReference type="EMBL" id="JBHTHX010001267">
    <property type="protein sequence ID" value="MFD0888297.1"/>
    <property type="molecule type" value="Genomic_DNA"/>
</dbReference>
<proteinExistence type="predicted"/>
<evidence type="ECO:0000313" key="3">
    <source>
        <dbReference type="Proteomes" id="UP001597024"/>
    </source>
</evidence>
<dbReference type="Gene3D" id="3.40.50.1820">
    <property type="entry name" value="alpha/beta hydrolase"/>
    <property type="match status" value="1"/>
</dbReference>